<organism evidence="2 3">
    <name type="scientific">Geodia barretti</name>
    <name type="common">Barrett's horny sponge</name>
    <dbReference type="NCBI Taxonomy" id="519541"/>
    <lineage>
        <taxon>Eukaryota</taxon>
        <taxon>Metazoa</taxon>
        <taxon>Porifera</taxon>
        <taxon>Demospongiae</taxon>
        <taxon>Heteroscleromorpha</taxon>
        <taxon>Tetractinellida</taxon>
        <taxon>Astrophorina</taxon>
        <taxon>Geodiidae</taxon>
        <taxon>Geodia</taxon>
    </lineage>
</organism>
<gene>
    <name evidence="2" type="ORF">GBAR_LOCUS2707</name>
</gene>
<sequence>MYDEPSELLTSHYSRCRQFIKQAHSDGGTVLVHWFFYSAIATMSTAAHWSLQ</sequence>
<dbReference type="Proteomes" id="UP001174909">
    <property type="component" value="Unassembled WGS sequence"/>
</dbReference>
<keyword evidence="1" id="KW-0812">Transmembrane</keyword>
<proteinExistence type="predicted"/>
<name>A0AA35R0V3_GEOBA</name>
<keyword evidence="3" id="KW-1185">Reference proteome</keyword>
<protein>
    <submittedName>
        <fullName evidence="2">Uncharacterized protein</fullName>
    </submittedName>
</protein>
<comment type="caution">
    <text evidence="2">The sequence shown here is derived from an EMBL/GenBank/DDBJ whole genome shotgun (WGS) entry which is preliminary data.</text>
</comment>
<dbReference type="AlphaFoldDB" id="A0AA35R0V3"/>
<evidence type="ECO:0000313" key="3">
    <source>
        <dbReference type="Proteomes" id="UP001174909"/>
    </source>
</evidence>
<reference evidence="2" key="1">
    <citation type="submission" date="2023-03" db="EMBL/GenBank/DDBJ databases">
        <authorList>
            <person name="Steffen K."/>
            <person name="Cardenas P."/>
        </authorList>
    </citation>
    <scope>NUCLEOTIDE SEQUENCE</scope>
</reference>
<evidence type="ECO:0000313" key="2">
    <source>
        <dbReference type="EMBL" id="CAI7999418.1"/>
    </source>
</evidence>
<dbReference type="EMBL" id="CASHTH010000377">
    <property type="protein sequence ID" value="CAI7999418.1"/>
    <property type="molecule type" value="Genomic_DNA"/>
</dbReference>
<keyword evidence="1" id="KW-1133">Transmembrane helix</keyword>
<evidence type="ECO:0000256" key="1">
    <source>
        <dbReference type="SAM" id="Phobius"/>
    </source>
</evidence>
<keyword evidence="1" id="KW-0472">Membrane</keyword>
<feature type="transmembrane region" description="Helical" evidence="1">
    <location>
        <begin position="31"/>
        <end position="51"/>
    </location>
</feature>
<accession>A0AA35R0V3</accession>